<dbReference type="OMA" id="VWLPYNG"/>
<dbReference type="PANTHER" id="PTHR31889:SF75">
    <property type="entry name" value="FUCOSYLTRANSFERASE"/>
    <property type="match status" value="1"/>
</dbReference>
<dbReference type="AlphaFoldDB" id="A0A2K1LAW1"/>
<keyword evidence="6" id="KW-0333">Golgi apparatus</keyword>
<evidence type="ECO:0000313" key="7">
    <source>
        <dbReference type="EMBL" id="PNR63151.1"/>
    </source>
</evidence>
<evidence type="ECO:0000313" key="9">
    <source>
        <dbReference type="Proteomes" id="UP000006727"/>
    </source>
</evidence>
<comment type="subcellular location">
    <subcellularLocation>
        <location evidence="6">Golgi apparatus</location>
        <location evidence="6">Golgi stack membrane</location>
        <topology evidence="6">Single-pass type II membrane protein</topology>
    </subcellularLocation>
</comment>
<keyword evidence="3 6" id="KW-0808">Transferase</keyword>
<evidence type="ECO:0000256" key="1">
    <source>
        <dbReference type="ARBA" id="ARBA00010481"/>
    </source>
</evidence>
<dbReference type="EnsemblPlants" id="Pp3c1_34020V3.2">
    <property type="protein sequence ID" value="PAC:32971549.CDS.1"/>
    <property type="gene ID" value="Pp3c1_34020"/>
</dbReference>
<evidence type="ECO:0000256" key="4">
    <source>
        <dbReference type="ARBA" id="ARBA00023180"/>
    </source>
</evidence>
<dbReference type="EC" id="2.4.1.-" evidence="6"/>
<dbReference type="Gramene" id="Pp3c1_34020V3.1">
    <property type="protein sequence ID" value="PAC:32971548.CDS.1"/>
    <property type="gene ID" value="Pp3c1_34020"/>
</dbReference>
<accession>A0A2K1LAW1</accession>
<reference evidence="8" key="3">
    <citation type="submission" date="2020-12" db="UniProtKB">
        <authorList>
            <consortium name="EnsemblPlants"/>
        </authorList>
    </citation>
    <scope>IDENTIFICATION</scope>
</reference>
<reference evidence="7 9" key="2">
    <citation type="journal article" date="2018" name="Plant J.">
        <title>The Physcomitrella patens chromosome-scale assembly reveals moss genome structure and evolution.</title>
        <authorList>
            <person name="Lang D."/>
            <person name="Ullrich K.K."/>
            <person name="Murat F."/>
            <person name="Fuchs J."/>
            <person name="Jenkins J."/>
            <person name="Haas F.B."/>
            <person name="Piednoel M."/>
            <person name="Gundlach H."/>
            <person name="Van Bel M."/>
            <person name="Meyberg R."/>
            <person name="Vives C."/>
            <person name="Morata J."/>
            <person name="Symeonidi A."/>
            <person name="Hiss M."/>
            <person name="Muchero W."/>
            <person name="Kamisugi Y."/>
            <person name="Saleh O."/>
            <person name="Blanc G."/>
            <person name="Decker E.L."/>
            <person name="van Gessel N."/>
            <person name="Grimwood J."/>
            <person name="Hayes R.D."/>
            <person name="Graham S.W."/>
            <person name="Gunter L.E."/>
            <person name="McDaniel S.F."/>
            <person name="Hoernstein S.N.W."/>
            <person name="Larsson A."/>
            <person name="Li F.W."/>
            <person name="Perroud P.F."/>
            <person name="Phillips J."/>
            <person name="Ranjan P."/>
            <person name="Rokshar D.S."/>
            <person name="Rothfels C.J."/>
            <person name="Schneider L."/>
            <person name="Shu S."/>
            <person name="Stevenson D.W."/>
            <person name="Thummler F."/>
            <person name="Tillich M."/>
            <person name="Villarreal Aguilar J.C."/>
            <person name="Widiez T."/>
            <person name="Wong G.K."/>
            <person name="Wymore A."/>
            <person name="Zhang Y."/>
            <person name="Zimmer A.D."/>
            <person name="Quatrano R.S."/>
            <person name="Mayer K.F.X."/>
            <person name="Goodstein D."/>
            <person name="Casacuberta J.M."/>
            <person name="Vandepoele K."/>
            <person name="Reski R."/>
            <person name="Cuming A.C."/>
            <person name="Tuskan G.A."/>
            <person name="Maumus F."/>
            <person name="Salse J."/>
            <person name="Schmutz J."/>
            <person name="Rensing S.A."/>
        </authorList>
    </citation>
    <scope>NUCLEOTIDE SEQUENCE [LARGE SCALE GENOMIC DNA]</scope>
    <source>
        <strain evidence="8 9">cv. Gransden 2004</strain>
    </source>
</reference>
<dbReference type="KEGG" id="ppp:112282482"/>
<evidence type="ECO:0000256" key="6">
    <source>
        <dbReference type="RuleBase" id="RU367004"/>
    </source>
</evidence>
<evidence type="ECO:0000256" key="3">
    <source>
        <dbReference type="ARBA" id="ARBA00022679"/>
    </source>
</evidence>
<evidence type="ECO:0000313" key="8">
    <source>
        <dbReference type="EnsemblPlants" id="PAC:32971548.CDS.1"/>
    </source>
</evidence>
<dbReference type="GO" id="GO:0032580">
    <property type="term" value="C:Golgi cisterna membrane"/>
    <property type="evidence" value="ECO:0007669"/>
    <property type="project" value="UniProtKB-SubCell"/>
</dbReference>
<evidence type="ECO:0000256" key="5">
    <source>
        <dbReference type="ARBA" id="ARBA00023316"/>
    </source>
</evidence>
<reference evidence="7 9" key="1">
    <citation type="journal article" date="2008" name="Science">
        <title>The Physcomitrella genome reveals evolutionary insights into the conquest of land by plants.</title>
        <authorList>
            <person name="Rensing S."/>
            <person name="Lang D."/>
            <person name="Zimmer A."/>
            <person name="Terry A."/>
            <person name="Salamov A."/>
            <person name="Shapiro H."/>
            <person name="Nishiyama T."/>
            <person name="Perroud P.-F."/>
            <person name="Lindquist E."/>
            <person name="Kamisugi Y."/>
            <person name="Tanahashi T."/>
            <person name="Sakakibara K."/>
            <person name="Fujita T."/>
            <person name="Oishi K."/>
            <person name="Shin-I T."/>
            <person name="Kuroki Y."/>
            <person name="Toyoda A."/>
            <person name="Suzuki Y."/>
            <person name="Hashimoto A."/>
            <person name="Yamaguchi K."/>
            <person name="Sugano A."/>
            <person name="Kohara Y."/>
            <person name="Fujiyama A."/>
            <person name="Anterola A."/>
            <person name="Aoki S."/>
            <person name="Ashton N."/>
            <person name="Barbazuk W.B."/>
            <person name="Barker E."/>
            <person name="Bennetzen J."/>
            <person name="Bezanilla M."/>
            <person name="Blankenship R."/>
            <person name="Cho S.H."/>
            <person name="Dutcher S."/>
            <person name="Estelle M."/>
            <person name="Fawcett J.A."/>
            <person name="Gundlach H."/>
            <person name="Hanada K."/>
            <person name="Heyl A."/>
            <person name="Hicks K.A."/>
            <person name="Hugh J."/>
            <person name="Lohr M."/>
            <person name="Mayer K."/>
            <person name="Melkozernov A."/>
            <person name="Murata T."/>
            <person name="Nelson D."/>
            <person name="Pils B."/>
            <person name="Prigge M."/>
            <person name="Reiss B."/>
            <person name="Renner T."/>
            <person name="Rombauts S."/>
            <person name="Rushton P."/>
            <person name="Sanderfoot A."/>
            <person name="Schween G."/>
            <person name="Shiu S.-H."/>
            <person name="Stueber K."/>
            <person name="Theodoulou F.L."/>
            <person name="Tu H."/>
            <person name="Van de Peer Y."/>
            <person name="Verrier P.J."/>
            <person name="Waters E."/>
            <person name="Wood A."/>
            <person name="Yang L."/>
            <person name="Cove D."/>
            <person name="Cuming A."/>
            <person name="Hasebe M."/>
            <person name="Lucas S."/>
            <person name="Mishler D.B."/>
            <person name="Reski R."/>
            <person name="Grigoriev I."/>
            <person name="Quatrano R.S."/>
            <person name="Boore J.L."/>
        </authorList>
    </citation>
    <scope>NUCLEOTIDE SEQUENCE [LARGE SCALE GENOMIC DNA]</scope>
    <source>
        <strain evidence="8 9">cv. Gransden 2004</strain>
    </source>
</reference>
<dbReference type="EMBL" id="ABEU02000001">
    <property type="protein sequence ID" value="PNR63151.1"/>
    <property type="molecule type" value="Genomic_DNA"/>
</dbReference>
<keyword evidence="4" id="KW-0325">Glycoprotein</keyword>
<keyword evidence="2 6" id="KW-0328">Glycosyltransferase</keyword>
<comment type="similarity">
    <text evidence="1 6">Belongs to the glycosyltransferase 37 family.</text>
</comment>
<keyword evidence="5 6" id="KW-0961">Cell wall biogenesis/degradation</keyword>
<dbReference type="Pfam" id="PF03254">
    <property type="entry name" value="XG_FTase"/>
    <property type="match status" value="1"/>
</dbReference>
<dbReference type="Gramene" id="Pp3c1_34020V3.2">
    <property type="protein sequence ID" value="PAC:32971549.CDS.1"/>
    <property type="gene ID" value="Pp3c1_34020"/>
</dbReference>
<dbReference type="GO" id="GO:0009969">
    <property type="term" value="P:xyloglucan biosynthetic process"/>
    <property type="evidence" value="ECO:0000318"/>
    <property type="project" value="GO_Central"/>
</dbReference>
<name>A0A2K1LAW1_PHYPA</name>
<dbReference type="PANTHER" id="PTHR31889">
    <property type="entry name" value="FUCOSYLTRANSFERASE 2-RELATED"/>
    <property type="match status" value="1"/>
</dbReference>
<gene>
    <name evidence="8" type="primary">LOC112282482</name>
    <name evidence="7" type="ORF">PHYPA_001576</name>
</gene>
<dbReference type="PaxDb" id="3218-PP1S28_329V6.1"/>
<dbReference type="GO" id="GO:0071555">
    <property type="term" value="P:cell wall organization"/>
    <property type="evidence" value="ECO:0007669"/>
    <property type="project" value="UniProtKB-UniRule"/>
</dbReference>
<evidence type="ECO:0000256" key="2">
    <source>
        <dbReference type="ARBA" id="ARBA00022676"/>
    </source>
</evidence>
<dbReference type="Gene3D" id="3.40.50.11340">
    <property type="match status" value="1"/>
</dbReference>
<organism evidence="7">
    <name type="scientific">Physcomitrium patens</name>
    <name type="common">Spreading-leaved earth moss</name>
    <name type="synonym">Physcomitrella patens</name>
    <dbReference type="NCBI Taxonomy" id="3218"/>
    <lineage>
        <taxon>Eukaryota</taxon>
        <taxon>Viridiplantae</taxon>
        <taxon>Streptophyta</taxon>
        <taxon>Embryophyta</taxon>
        <taxon>Bryophyta</taxon>
        <taxon>Bryophytina</taxon>
        <taxon>Bryopsida</taxon>
        <taxon>Funariidae</taxon>
        <taxon>Funariales</taxon>
        <taxon>Funariaceae</taxon>
        <taxon>Physcomitrium</taxon>
    </lineage>
</organism>
<dbReference type="EnsemblPlants" id="Pp3c1_34020V3.1">
    <property type="protein sequence ID" value="PAC:32971548.CDS.1"/>
    <property type="gene ID" value="Pp3c1_34020"/>
</dbReference>
<keyword evidence="9" id="KW-1185">Reference proteome</keyword>
<dbReference type="OrthoDB" id="428346at2759"/>
<protein>
    <recommendedName>
        <fullName evidence="6">Fucosyltransferase</fullName>
        <ecNumber evidence="6">2.4.1.-</ecNumber>
    </recommendedName>
</protein>
<dbReference type="GO" id="GO:0042546">
    <property type="term" value="P:cell wall biogenesis"/>
    <property type="evidence" value="ECO:0007669"/>
    <property type="project" value="InterPro"/>
</dbReference>
<proteinExistence type="inferred from homology"/>
<comment type="function">
    <text evidence="6">May be involved in cell wall biosynthesis.</text>
</comment>
<dbReference type="Proteomes" id="UP000006727">
    <property type="component" value="Chromosome 1"/>
</dbReference>
<sequence length="518" mass="60176">MMTPDFRSLPMLRNLRITRLVLGLTLSALATFVWVRADMPHFWPKLLDAVTHEPHPIIDHFPAFTPNVGCLSRSQQYKYRKQKNHFPISEPLTRALVKYTRMHSHCQLTKVGDVDSMQAACQYVVYYEGYEGLGNRLLSLVTAFSYALITNRALVIDERRGHLAQLLCQPFHNTSWLLPSHLALAVQKRAVKLQDMINNEVQNVTSVHVNLRHEQTLGDRTFFCSESQELLRKVTWVIWESNQYYVPRLFMIREFWPTLRLWFPNVSLVFTQLGRILSVPRNGVWETIERIQQAEMAWARVQVGIQVRRHGVSDNANFSETVYQRILKCVGEHAVLPNRTTAAVLVTSLRSVYWEKMRERWHGRDDEEGEVKFVMVSEEKEERYSYDQACKAMVEIWLLSFCDRLATSSWSTFGYVAQALAGIQPVIMNIRGEHPELDEQAQCWRGQSVEPCLHYPFIFRDDDSGTAYCISQAKPNLLPKRPQKEEEVETKQQEEHSAWIARHLVVCQDETRGLQLVS</sequence>
<dbReference type="InterPro" id="IPR004938">
    <property type="entry name" value="XG_FTase"/>
</dbReference>
<dbReference type="GO" id="GO:0008107">
    <property type="term" value="F:galactoside 2-alpha-L-fucosyltransferase activity"/>
    <property type="evidence" value="ECO:0007669"/>
    <property type="project" value="InterPro"/>
</dbReference>